<comment type="caution">
    <text evidence="1">The sequence shown here is derived from an EMBL/GenBank/DDBJ whole genome shotgun (WGS) entry which is preliminary data.</text>
</comment>
<keyword evidence="2" id="KW-1185">Reference proteome</keyword>
<accession>A0A9Q0JJF8</accession>
<protein>
    <submittedName>
        <fullName evidence="1">Uncharacterized protein</fullName>
    </submittedName>
</protein>
<name>A0A9Q0JJF8_9ROSI</name>
<evidence type="ECO:0000313" key="1">
    <source>
        <dbReference type="EMBL" id="KAJ4844018.1"/>
    </source>
</evidence>
<reference evidence="1" key="1">
    <citation type="submission" date="2022-02" db="EMBL/GenBank/DDBJ databases">
        <authorList>
            <person name="Henning P.M."/>
            <person name="McCubbin A.G."/>
            <person name="Shore J.S."/>
        </authorList>
    </citation>
    <scope>NUCLEOTIDE SEQUENCE</scope>
    <source>
        <strain evidence="1">F60SS</strain>
        <tissue evidence="1">Leaves</tissue>
    </source>
</reference>
<dbReference type="EMBL" id="JAKUCV010002073">
    <property type="protein sequence ID" value="KAJ4844018.1"/>
    <property type="molecule type" value="Genomic_DNA"/>
</dbReference>
<dbReference type="Proteomes" id="UP001141552">
    <property type="component" value="Unassembled WGS sequence"/>
</dbReference>
<evidence type="ECO:0000313" key="2">
    <source>
        <dbReference type="Proteomes" id="UP001141552"/>
    </source>
</evidence>
<sequence>MGNQANLFVNTHAWGAGLSLFPSVVANSAPGPEQPEANLVELDKQWARIFIENFRGKSFSDNHVSHAKALPSSTLYML</sequence>
<organism evidence="1 2">
    <name type="scientific">Turnera subulata</name>
    <dbReference type="NCBI Taxonomy" id="218843"/>
    <lineage>
        <taxon>Eukaryota</taxon>
        <taxon>Viridiplantae</taxon>
        <taxon>Streptophyta</taxon>
        <taxon>Embryophyta</taxon>
        <taxon>Tracheophyta</taxon>
        <taxon>Spermatophyta</taxon>
        <taxon>Magnoliopsida</taxon>
        <taxon>eudicotyledons</taxon>
        <taxon>Gunneridae</taxon>
        <taxon>Pentapetalae</taxon>
        <taxon>rosids</taxon>
        <taxon>fabids</taxon>
        <taxon>Malpighiales</taxon>
        <taxon>Passifloraceae</taxon>
        <taxon>Turnera</taxon>
    </lineage>
</organism>
<reference evidence="1" key="2">
    <citation type="journal article" date="2023" name="Plants (Basel)">
        <title>Annotation of the Turnera subulata (Passifloraceae) Draft Genome Reveals the S-Locus Evolved after the Divergence of Turneroideae from Passifloroideae in a Stepwise Manner.</title>
        <authorList>
            <person name="Henning P.M."/>
            <person name="Roalson E.H."/>
            <person name="Mir W."/>
            <person name="McCubbin A.G."/>
            <person name="Shore J.S."/>
        </authorList>
    </citation>
    <scope>NUCLEOTIDE SEQUENCE</scope>
    <source>
        <strain evidence="1">F60SS</strain>
    </source>
</reference>
<dbReference type="AlphaFoldDB" id="A0A9Q0JJF8"/>
<gene>
    <name evidence="1" type="ORF">Tsubulata_032724</name>
</gene>
<proteinExistence type="predicted"/>